<dbReference type="Pfam" id="PF02627">
    <property type="entry name" value="CMD"/>
    <property type="match status" value="1"/>
</dbReference>
<evidence type="ECO:0000313" key="2">
    <source>
        <dbReference type="EMBL" id="RHW45571.1"/>
    </source>
</evidence>
<dbReference type="GO" id="GO:0051920">
    <property type="term" value="F:peroxiredoxin activity"/>
    <property type="evidence" value="ECO:0007669"/>
    <property type="project" value="InterPro"/>
</dbReference>
<sequence>MSGGDPERPCIDKVQPLTHAAMIEAAKSSRAASKEAGLDVGLIELVNTRVSQINGCVTCLSVHAPAARDAGVDPLKIDLLPAWRDADLYTDVERAALELAEALTNPRELDLRAAIADASDVMSTEALAALEWAIVLINAFNRVSIASAHPPRRRR</sequence>
<organism evidence="2 3">
    <name type="scientific">Dermacoccus abyssi</name>
    <dbReference type="NCBI Taxonomy" id="322596"/>
    <lineage>
        <taxon>Bacteria</taxon>
        <taxon>Bacillati</taxon>
        <taxon>Actinomycetota</taxon>
        <taxon>Actinomycetes</taxon>
        <taxon>Micrococcales</taxon>
        <taxon>Dermacoccaceae</taxon>
        <taxon>Dermacoccus</taxon>
    </lineage>
</organism>
<dbReference type="SUPFAM" id="SSF69118">
    <property type="entry name" value="AhpD-like"/>
    <property type="match status" value="1"/>
</dbReference>
<feature type="domain" description="Carboxymuconolactone decarboxylase-like" evidence="1">
    <location>
        <begin position="28"/>
        <end position="102"/>
    </location>
</feature>
<evidence type="ECO:0000259" key="1">
    <source>
        <dbReference type="Pfam" id="PF02627"/>
    </source>
</evidence>
<name>A0A417Z4E0_9MICO</name>
<dbReference type="Proteomes" id="UP000285376">
    <property type="component" value="Unassembled WGS sequence"/>
</dbReference>
<dbReference type="InterPro" id="IPR029032">
    <property type="entry name" value="AhpD-like"/>
</dbReference>
<comment type="caution">
    <text evidence="2">The sequence shown here is derived from an EMBL/GenBank/DDBJ whole genome shotgun (WGS) entry which is preliminary data.</text>
</comment>
<dbReference type="InterPro" id="IPR004675">
    <property type="entry name" value="AhpD_core"/>
</dbReference>
<dbReference type="NCBIfam" id="TIGR00778">
    <property type="entry name" value="ahpD_dom"/>
    <property type="match status" value="1"/>
</dbReference>
<dbReference type="EMBL" id="QWLM01000009">
    <property type="protein sequence ID" value="RHW45571.1"/>
    <property type="molecule type" value="Genomic_DNA"/>
</dbReference>
<dbReference type="AlphaFoldDB" id="A0A417Z4E0"/>
<gene>
    <name evidence="2" type="ORF">D1832_09100</name>
</gene>
<dbReference type="InterPro" id="IPR003779">
    <property type="entry name" value="CMD-like"/>
</dbReference>
<dbReference type="PANTHER" id="PTHR34846:SF10">
    <property type="entry name" value="CYTOPLASMIC PROTEIN"/>
    <property type="match status" value="1"/>
</dbReference>
<dbReference type="Gene3D" id="1.20.1290.10">
    <property type="entry name" value="AhpD-like"/>
    <property type="match status" value="1"/>
</dbReference>
<evidence type="ECO:0000313" key="3">
    <source>
        <dbReference type="Proteomes" id="UP000285376"/>
    </source>
</evidence>
<accession>A0A417Z4E0</accession>
<proteinExistence type="predicted"/>
<protein>
    <submittedName>
        <fullName evidence="2">Carboxymuconolactone decarboxylase family protein</fullName>
    </submittedName>
</protein>
<dbReference type="RefSeq" id="WP_118913618.1">
    <property type="nucleotide sequence ID" value="NZ_CBCRVH010000010.1"/>
</dbReference>
<reference evidence="2 3" key="1">
    <citation type="submission" date="2018-08" db="EMBL/GenBank/DDBJ databases">
        <title>Whole genome sequence analysis of Dermacoccus abyssi bacteria isolated from Deep Mariana trench Micromonospora spp reveals genes involved in the environmental adaptation and production of secondary metabolites.</title>
        <authorList>
            <person name="Abdel-Mageed W.M."/>
            <person name="Lehri B."/>
            <person name="Nouioui I."/>
            <person name="Goodfellow I."/>
            <person name="Jaspars M."/>
            <person name="Karlyshev A."/>
        </authorList>
    </citation>
    <scope>NUCLEOTIDE SEQUENCE [LARGE SCALE GENOMIC DNA]</scope>
    <source>
        <strain evidence="2 3">MT1.1</strain>
    </source>
</reference>
<dbReference type="PANTHER" id="PTHR34846">
    <property type="entry name" value="4-CARBOXYMUCONOLACTONE DECARBOXYLASE FAMILY PROTEIN (AFU_ORTHOLOGUE AFUA_6G11590)"/>
    <property type="match status" value="1"/>
</dbReference>